<dbReference type="GO" id="GO:0016989">
    <property type="term" value="F:sigma factor antagonist activity"/>
    <property type="evidence" value="ECO:0007669"/>
    <property type="project" value="TreeGrafter"/>
</dbReference>
<dbReference type="EMBL" id="QOWE01000006">
    <property type="protein sequence ID" value="RCR69856.1"/>
    <property type="molecule type" value="Genomic_DNA"/>
</dbReference>
<name>A0A368JSB4_9BACT</name>
<feature type="domain" description="FecR protein" evidence="2">
    <location>
        <begin position="127"/>
        <end position="224"/>
    </location>
</feature>
<feature type="domain" description="Protein FecR C-terminal" evidence="3">
    <location>
        <begin position="268"/>
        <end position="334"/>
    </location>
</feature>
<dbReference type="PANTHER" id="PTHR30273">
    <property type="entry name" value="PERIPLASMIC SIGNAL SENSOR AND SIGMA FACTOR ACTIVATOR FECR-RELATED"/>
    <property type="match status" value="1"/>
</dbReference>
<gene>
    <name evidence="4" type="ORF">DUE52_08410</name>
</gene>
<reference evidence="4 5" key="1">
    <citation type="submission" date="2018-07" db="EMBL/GenBank/DDBJ databases">
        <title>Genome analysis of Larkinella rosea.</title>
        <authorList>
            <person name="Zhou Z."/>
            <person name="Wang G."/>
        </authorList>
    </citation>
    <scope>NUCLEOTIDE SEQUENCE [LARGE SCALE GENOMIC DNA]</scope>
    <source>
        <strain evidence="5">zzj9</strain>
    </source>
</reference>
<keyword evidence="1" id="KW-0812">Transmembrane</keyword>
<accession>A0A368JSB4</accession>
<dbReference type="Pfam" id="PF16344">
    <property type="entry name" value="FecR_C"/>
    <property type="match status" value="1"/>
</dbReference>
<dbReference type="PANTHER" id="PTHR30273:SF2">
    <property type="entry name" value="PROTEIN FECR"/>
    <property type="match status" value="1"/>
</dbReference>
<evidence type="ECO:0000313" key="4">
    <source>
        <dbReference type="EMBL" id="RCR69856.1"/>
    </source>
</evidence>
<dbReference type="InterPro" id="IPR006860">
    <property type="entry name" value="FecR"/>
</dbReference>
<dbReference type="PIRSF" id="PIRSF018266">
    <property type="entry name" value="FecR"/>
    <property type="match status" value="1"/>
</dbReference>
<evidence type="ECO:0000256" key="1">
    <source>
        <dbReference type="SAM" id="Phobius"/>
    </source>
</evidence>
<keyword evidence="5" id="KW-1185">Reference proteome</keyword>
<sequence length="341" mass="38828">MKPQEYYATLESIDLARDPDFQAWIVAPTSETNQFWESVKALYPQQQSTIEQARLLVIGLESTWQVLPESAVENSFQRLRLKQLALQPEPKRLFFRPVFYRYAAAVTLLLLAGMGWWLYEGATSPIEYKTAYGQIQTVTLPDGSVVTLNANSILQMSGDWQTEGRREVHLTGEAFFDVSKKPLGRRMPFVVHTGAADVVVLGTRFNVNTRRTRTQVVLQEGKVKLALQQQPDVMMQPGDLVETTGGKTALRRERVDAGRYVAWRDNLLVLEEERLAEIVQRLNDEYGLTVSITNKNLLNEPFTGSVPANKPELLIRLIAETFRLRIDKQDNQIVLSNYKNE</sequence>
<keyword evidence="1" id="KW-0472">Membrane</keyword>
<proteinExistence type="predicted"/>
<dbReference type="OrthoDB" id="1523489at2"/>
<dbReference type="Gene3D" id="2.60.120.1440">
    <property type="match status" value="1"/>
</dbReference>
<dbReference type="AlphaFoldDB" id="A0A368JSB4"/>
<dbReference type="Gene3D" id="3.55.50.30">
    <property type="match status" value="1"/>
</dbReference>
<evidence type="ECO:0000313" key="5">
    <source>
        <dbReference type="Proteomes" id="UP000253383"/>
    </source>
</evidence>
<dbReference type="Proteomes" id="UP000253383">
    <property type="component" value="Unassembled WGS sequence"/>
</dbReference>
<evidence type="ECO:0000259" key="2">
    <source>
        <dbReference type="Pfam" id="PF04773"/>
    </source>
</evidence>
<protein>
    <submittedName>
        <fullName evidence="4">DUF4974 domain-containing protein</fullName>
    </submittedName>
</protein>
<dbReference type="RefSeq" id="WP_114405553.1">
    <property type="nucleotide sequence ID" value="NZ_QOWE01000006.1"/>
</dbReference>
<dbReference type="InterPro" id="IPR012373">
    <property type="entry name" value="Ferrdict_sens_TM"/>
</dbReference>
<feature type="transmembrane region" description="Helical" evidence="1">
    <location>
        <begin position="99"/>
        <end position="119"/>
    </location>
</feature>
<comment type="caution">
    <text evidence="4">The sequence shown here is derived from an EMBL/GenBank/DDBJ whole genome shotgun (WGS) entry which is preliminary data.</text>
</comment>
<organism evidence="4 5">
    <name type="scientific">Larkinella punicea</name>
    <dbReference type="NCBI Taxonomy" id="2315727"/>
    <lineage>
        <taxon>Bacteria</taxon>
        <taxon>Pseudomonadati</taxon>
        <taxon>Bacteroidota</taxon>
        <taxon>Cytophagia</taxon>
        <taxon>Cytophagales</taxon>
        <taxon>Spirosomataceae</taxon>
        <taxon>Larkinella</taxon>
    </lineage>
</organism>
<evidence type="ECO:0000259" key="3">
    <source>
        <dbReference type="Pfam" id="PF16344"/>
    </source>
</evidence>
<dbReference type="InterPro" id="IPR032508">
    <property type="entry name" value="FecR_C"/>
</dbReference>
<dbReference type="Pfam" id="PF04773">
    <property type="entry name" value="FecR"/>
    <property type="match status" value="1"/>
</dbReference>
<keyword evidence="1" id="KW-1133">Transmembrane helix</keyword>